<evidence type="ECO:0000313" key="1">
    <source>
        <dbReference type="EMBL" id="SVC98768.1"/>
    </source>
</evidence>
<protein>
    <submittedName>
        <fullName evidence="1">Uncharacterized protein</fullName>
    </submittedName>
</protein>
<sequence>VAEMTENNRHSDGDIEDILGFLVMKVRDGTMDRLQQDYGSDERIWKPTQWVGSA</sequence>
<accession>A0A382RP77</accession>
<gene>
    <name evidence="1" type="ORF">METZ01_LOCUS351622</name>
</gene>
<feature type="non-terminal residue" evidence="1">
    <location>
        <position position="54"/>
    </location>
</feature>
<name>A0A382RP77_9ZZZZ</name>
<dbReference type="EMBL" id="UINC01122762">
    <property type="protein sequence ID" value="SVC98768.1"/>
    <property type="molecule type" value="Genomic_DNA"/>
</dbReference>
<reference evidence="1" key="1">
    <citation type="submission" date="2018-05" db="EMBL/GenBank/DDBJ databases">
        <authorList>
            <person name="Lanie J.A."/>
            <person name="Ng W.-L."/>
            <person name="Kazmierczak K.M."/>
            <person name="Andrzejewski T.M."/>
            <person name="Davidsen T.M."/>
            <person name="Wayne K.J."/>
            <person name="Tettelin H."/>
            <person name="Glass J.I."/>
            <person name="Rusch D."/>
            <person name="Podicherti R."/>
            <person name="Tsui H.-C.T."/>
            <person name="Winkler M.E."/>
        </authorList>
    </citation>
    <scope>NUCLEOTIDE SEQUENCE</scope>
</reference>
<feature type="non-terminal residue" evidence="1">
    <location>
        <position position="1"/>
    </location>
</feature>
<organism evidence="1">
    <name type="scientific">marine metagenome</name>
    <dbReference type="NCBI Taxonomy" id="408172"/>
    <lineage>
        <taxon>unclassified sequences</taxon>
        <taxon>metagenomes</taxon>
        <taxon>ecological metagenomes</taxon>
    </lineage>
</organism>
<proteinExistence type="predicted"/>
<dbReference type="AlphaFoldDB" id="A0A382RP77"/>